<dbReference type="Pfam" id="PF00264">
    <property type="entry name" value="Tyrosinase"/>
    <property type="match status" value="1"/>
</dbReference>
<dbReference type="AlphaFoldDB" id="A0A9W8GLQ1"/>
<reference evidence="5" key="1">
    <citation type="submission" date="2022-07" db="EMBL/GenBank/DDBJ databases">
        <title>Phylogenomic reconstructions and comparative analyses of Kickxellomycotina fungi.</title>
        <authorList>
            <person name="Reynolds N.K."/>
            <person name="Stajich J.E."/>
            <person name="Barry K."/>
            <person name="Grigoriev I.V."/>
            <person name="Crous P."/>
            <person name="Smith M.E."/>
        </authorList>
    </citation>
    <scope>NUCLEOTIDE SEQUENCE</scope>
    <source>
        <strain evidence="5">CBS 109367</strain>
    </source>
</reference>
<evidence type="ECO:0000256" key="2">
    <source>
        <dbReference type="ARBA" id="ARBA00023008"/>
    </source>
</evidence>
<comment type="caution">
    <text evidence="5">The sequence shown here is derived from an EMBL/GenBank/DDBJ whole genome shotgun (WGS) entry which is preliminary data.</text>
</comment>
<evidence type="ECO:0000259" key="4">
    <source>
        <dbReference type="PROSITE" id="PS00497"/>
    </source>
</evidence>
<evidence type="ECO:0000256" key="3">
    <source>
        <dbReference type="SAM" id="SignalP"/>
    </source>
</evidence>
<evidence type="ECO:0000313" key="5">
    <source>
        <dbReference type="EMBL" id="KAJ2687089.1"/>
    </source>
</evidence>
<keyword evidence="2" id="KW-0186">Copper</keyword>
<organism evidence="5 6">
    <name type="scientific">Coemansia spiralis</name>
    <dbReference type="NCBI Taxonomy" id="417178"/>
    <lineage>
        <taxon>Eukaryota</taxon>
        <taxon>Fungi</taxon>
        <taxon>Fungi incertae sedis</taxon>
        <taxon>Zoopagomycota</taxon>
        <taxon>Kickxellomycotina</taxon>
        <taxon>Kickxellomycetes</taxon>
        <taxon>Kickxellales</taxon>
        <taxon>Kickxellaceae</taxon>
        <taxon>Coemansia</taxon>
    </lineage>
</organism>
<dbReference type="InterPro" id="IPR050316">
    <property type="entry name" value="Tyrosinase/Hemocyanin"/>
</dbReference>
<accession>A0A9W8GLQ1</accession>
<keyword evidence="3" id="KW-0732">Signal</keyword>
<feature type="chain" id="PRO_5040766027" description="Tyrosinase copper-binding domain-containing protein" evidence="3">
    <location>
        <begin position="19"/>
        <end position="431"/>
    </location>
</feature>
<dbReference type="Proteomes" id="UP001151516">
    <property type="component" value="Unassembled WGS sequence"/>
</dbReference>
<gene>
    <name evidence="5" type="ORF">IWW39_003170</name>
</gene>
<dbReference type="Gene3D" id="1.10.1280.10">
    <property type="entry name" value="Di-copper center containing domain from catechol oxidase"/>
    <property type="match status" value="1"/>
</dbReference>
<sequence length="431" mass="48521">MAFKLLVIALASAALVSAQGPVQCEDMRVRRSAHSLTDSDWQNVQRVLSQLHRDGQFGRFARTHDAVFDNVHGHSAFFPFHRRFVLEFENLCRQIDPTFTVPYWDTTRDYRTPESSPILSDWALGGNGEGPDQCLQSGIQGNWTLGFPNWHCLKRRFSGGDGTILPWVPAELMSSFIQKDDRLSDFREHIEFSIHGATHIGLGGDAGTRHAPNDFFFYMHHANIDRLWWQWQNNPGRLFQYNGPGSNGEAQLSDVIPEDRAVSFGNQAVGSVMILGFNGMCYYYDSAPVPPGRYPGESSDESGRMKLTPKRHIPVSLSGSSNVANHGLEIERIHMALDEQAGLKEFFPKVAQLEPSRMGIVPHRPGARSNKCGGGSEYRKPSTKHALVYPARMAQNWVKMHGFVPERVEKVYRDACRLIDLLNNSTYVSPY</sequence>
<dbReference type="SUPFAM" id="SSF48056">
    <property type="entry name" value="Di-copper centre-containing domain"/>
    <property type="match status" value="1"/>
</dbReference>
<dbReference type="PANTHER" id="PTHR11474">
    <property type="entry name" value="TYROSINASE FAMILY MEMBER"/>
    <property type="match status" value="1"/>
</dbReference>
<dbReference type="InterPro" id="IPR008922">
    <property type="entry name" value="Di-copper_centre_dom_sf"/>
</dbReference>
<dbReference type="PANTHER" id="PTHR11474:SF126">
    <property type="entry name" value="TYROSINASE-LIKE PROTEIN TYR-1-RELATED"/>
    <property type="match status" value="1"/>
</dbReference>
<keyword evidence="6" id="KW-1185">Reference proteome</keyword>
<proteinExistence type="predicted"/>
<dbReference type="PRINTS" id="PR00092">
    <property type="entry name" value="TYROSINASE"/>
</dbReference>
<dbReference type="EMBL" id="JANBTX010000083">
    <property type="protein sequence ID" value="KAJ2687089.1"/>
    <property type="molecule type" value="Genomic_DNA"/>
</dbReference>
<evidence type="ECO:0000313" key="6">
    <source>
        <dbReference type="Proteomes" id="UP001151516"/>
    </source>
</evidence>
<name>A0A9W8GLQ1_9FUNG</name>
<feature type="domain" description="Tyrosinase copper-binding" evidence="4">
    <location>
        <begin position="72"/>
        <end position="89"/>
    </location>
</feature>
<dbReference type="GO" id="GO:0016491">
    <property type="term" value="F:oxidoreductase activity"/>
    <property type="evidence" value="ECO:0007669"/>
    <property type="project" value="InterPro"/>
</dbReference>
<dbReference type="InterPro" id="IPR002227">
    <property type="entry name" value="Tyrosinase_Cu-bd"/>
</dbReference>
<dbReference type="PROSITE" id="PS00497">
    <property type="entry name" value="TYROSINASE_1"/>
    <property type="match status" value="1"/>
</dbReference>
<dbReference type="GO" id="GO:0046872">
    <property type="term" value="F:metal ion binding"/>
    <property type="evidence" value="ECO:0007669"/>
    <property type="project" value="UniProtKB-KW"/>
</dbReference>
<protein>
    <recommendedName>
        <fullName evidence="4">Tyrosinase copper-binding domain-containing protein</fullName>
    </recommendedName>
</protein>
<dbReference type="OrthoDB" id="6132182at2759"/>
<feature type="signal peptide" evidence="3">
    <location>
        <begin position="1"/>
        <end position="18"/>
    </location>
</feature>
<evidence type="ECO:0000256" key="1">
    <source>
        <dbReference type="ARBA" id="ARBA00022723"/>
    </source>
</evidence>
<keyword evidence="1" id="KW-0479">Metal-binding</keyword>